<dbReference type="AlphaFoldDB" id="A0A0H3U7C3"/>
<dbReference type="EMBL" id="KF540228">
    <property type="protein sequence ID" value="AIF26375.1"/>
    <property type="molecule type" value="Genomic_DNA"/>
</dbReference>
<evidence type="ECO:0000313" key="1">
    <source>
        <dbReference type="EMBL" id="AIF26375.1"/>
    </source>
</evidence>
<sequence length="184" mass="20048">MNTMGSAGRAQLNRVGVNAATAKVQRHIRSYSMGKHNSATSLGASPTGHYEKGAAAITSSSSADRAEVVIPIPGIGRAYHDIHHTTPTSRGKNYLTIPKHREAYGHTVPELKTRGWKIFRPGKKLCLLGYKNKGDKPVMLYALAKAVKQPKDPRLLPSIEDLGKTFATAQKLEINRVLKKAGRK</sequence>
<protein>
    <submittedName>
        <fullName evidence="1">Uncharacterized protein</fullName>
    </submittedName>
</protein>
<reference evidence="1" key="1">
    <citation type="submission" date="2013-08" db="EMBL/GenBank/DDBJ databases">
        <title>Comparison of modified E. coli strains.</title>
        <authorList>
            <person name="Juergensen J."/>
            <person name="Bonge A."/>
            <person name="Streit W.R."/>
        </authorList>
    </citation>
    <scope>NUCLEOTIDE SEQUENCE</scope>
</reference>
<organism evidence="1">
    <name type="scientific">uncultured bacterium fosmid pJB16B1</name>
    <dbReference type="NCBI Taxonomy" id="1478054"/>
    <lineage>
        <taxon>Bacteria</taxon>
        <taxon>environmental samples</taxon>
    </lineage>
</organism>
<proteinExistence type="predicted"/>
<name>A0A0H3U7C3_9BACT</name>
<accession>A0A0H3U7C3</accession>